<feature type="compositionally biased region" description="Basic and acidic residues" evidence="1">
    <location>
        <begin position="1"/>
        <end position="11"/>
    </location>
</feature>
<feature type="compositionally biased region" description="Polar residues" evidence="1">
    <location>
        <begin position="17"/>
        <end position="30"/>
    </location>
</feature>
<feature type="region of interest" description="Disordered" evidence="1">
    <location>
        <begin position="147"/>
        <end position="166"/>
    </location>
</feature>
<dbReference type="EMBL" id="ONZP01000356">
    <property type="protein sequence ID" value="SPJ82322.1"/>
    <property type="molecule type" value="Genomic_DNA"/>
</dbReference>
<protein>
    <submittedName>
        <fullName evidence="2">Uncharacterized protein</fullName>
    </submittedName>
</protein>
<evidence type="ECO:0000256" key="1">
    <source>
        <dbReference type="SAM" id="MobiDB-lite"/>
    </source>
</evidence>
<dbReference type="Proteomes" id="UP001187734">
    <property type="component" value="Unassembled WGS sequence"/>
</dbReference>
<proteinExistence type="predicted"/>
<evidence type="ECO:0000313" key="3">
    <source>
        <dbReference type="Proteomes" id="UP001187734"/>
    </source>
</evidence>
<keyword evidence="3" id="KW-1185">Reference proteome</keyword>
<sequence length="216" mass="24245">MQFESDFRFDMDDSSSLWSQPMSLPSTTMTSKATPWPVYLAPSAEALPRYPQASISSARLAAGLKRKHSSSDVRKNTYPTEQYTPTKATAHYTISQDCTAGFEVRKMQLFADFGRKRQRGKNYLGQSGNMRSGPDVTYRHVDATEKKASQVTDSGHARSHSLSPVDDRTITQAQQLGQKQAYPPRPPKHMVYVPNNMGKAESSFSKEARETTWRSI</sequence>
<comment type="caution">
    <text evidence="2">The sequence shown here is derived from an EMBL/GenBank/DDBJ whole genome shotgun (WGS) entry which is preliminary data.</text>
</comment>
<evidence type="ECO:0000313" key="2">
    <source>
        <dbReference type="EMBL" id="SPJ82322.1"/>
    </source>
</evidence>
<name>A0AAE8MGQ7_9HYPO</name>
<organism evidence="2 3">
    <name type="scientific">Fusarium torulosum</name>
    <dbReference type="NCBI Taxonomy" id="33205"/>
    <lineage>
        <taxon>Eukaryota</taxon>
        <taxon>Fungi</taxon>
        <taxon>Dikarya</taxon>
        <taxon>Ascomycota</taxon>
        <taxon>Pezizomycotina</taxon>
        <taxon>Sordariomycetes</taxon>
        <taxon>Hypocreomycetidae</taxon>
        <taxon>Hypocreales</taxon>
        <taxon>Nectriaceae</taxon>
        <taxon>Fusarium</taxon>
    </lineage>
</organism>
<feature type="region of interest" description="Disordered" evidence="1">
    <location>
        <begin position="1"/>
        <end position="30"/>
    </location>
</feature>
<dbReference type="AlphaFoldDB" id="A0AAE8MGQ7"/>
<gene>
    <name evidence="2" type="ORF">FTOL_09727</name>
</gene>
<accession>A0AAE8MGQ7</accession>
<reference evidence="2" key="1">
    <citation type="submission" date="2018-03" db="EMBL/GenBank/DDBJ databases">
        <authorList>
            <person name="Guldener U."/>
        </authorList>
    </citation>
    <scope>NUCLEOTIDE SEQUENCE</scope>
</reference>